<accession>A0AAV0FXQ2</accession>
<evidence type="ECO:0000313" key="2">
    <source>
        <dbReference type="EMBL" id="CAH9140357.1"/>
    </source>
</evidence>
<dbReference type="PANTHER" id="PTHR47165">
    <property type="entry name" value="OS03G0429900 PROTEIN"/>
    <property type="match status" value="1"/>
</dbReference>
<dbReference type="EMBL" id="CAMAPF010001023">
    <property type="protein sequence ID" value="CAH9140357.1"/>
    <property type="molecule type" value="Genomic_DNA"/>
</dbReference>
<dbReference type="AlphaFoldDB" id="A0AAV0FXQ2"/>
<dbReference type="SUPFAM" id="SSF50249">
    <property type="entry name" value="Nucleic acid-binding proteins"/>
    <property type="match status" value="2"/>
</dbReference>
<comment type="caution">
    <text evidence="2">The sequence shown here is derived from an EMBL/GenBank/DDBJ whole genome shotgun (WGS) entry which is preliminary data.</text>
</comment>
<protein>
    <recommendedName>
        <fullName evidence="1">Replication protein A 70 kDa DNA-binding subunit B/D first OB fold domain-containing protein</fullName>
    </recommendedName>
</protein>
<name>A0AAV0FXQ2_9ASTE</name>
<dbReference type="InterPro" id="IPR003871">
    <property type="entry name" value="RFA1B/D_OB_1st"/>
</dbReference>
<proteinExistence type="predicted"/>
<dbReference type="InterPro" id="IPR012340">
    <property type="entry name" value="NA-bd_OB-fold"/>
</dbReference>
<dbReference type="Pfam" id="PF02721">
    <property type="entry name" value="DUF223"/>
    <property type="match status" value="1"/>
</dbReference>
<dbReference type="CDD" id="cd04481">
    <property type="entry name" value="RPA1_DBD_B_like"/>
    <property type="match status" value="1"/>
</dbReference>
<organism evidence="2 3">
    <name type="scientific">Cuscuta epithymum</name>
    <dbReference type="NCBI Taxonomy" id="186058"/>
    <lineage>
        <taxon>Eukaryota</taxon>
        <taxon>Viridiplantae</taxon>
        <taxon>Streptophyta</taxon>
        <taxon>Embryophyta</taxon>
        <taxon>Tracheophyta</taxon>
        <taxon>Spermatophyta</taxon>
        <taxon>Magnoliopsida</taxon>
        <taxon>eudicotyledons</taxon>
        <taxon>Gunneridae</taxon>
        <taxon>Pentapetalae</taxon>
        <taxon>asterids</taxon>
        <taxon>lamiids</taxon>
        <taxon>Solanales</taxon>
        <taxon>Convolvulaceae</taxon>
        <taxon>Cuscuteae</taxon>
        <taxon>Cuscuta</taxon>
        <taxon>Cuscuta subgen. Cuscuta</taxon>
    </lineage>
</organism>
<dbReference type="PANTHER" id="PTHR47165:SF4">
    <property type="entry name" value="OS03G0429900 PROTEIN"/>
    <property type="match status" value="1"/>
</dbReference>
<evidence type="ECO:0000259" key="1">
    <source>
        <dbReference type="Pfam" id="PF02721"/>
    </source>
</evidence>
<gene>
    <name evidence="2" type="ORF">CEPIT_LOCUS38280</name>
</gene>
<reference evidence="2" key="1">
    <citation type="submission" date="2022-07" db="EMBL/GenBank/DDBJ databases">
        <authorList>
            <person name="Macas J."/>
            <person name="Novak P."/>
            <person name="Neumann P."/>
        </authorList>
    </citation>
    <scope>NUCLEOTIDE SEQUENCE</scope>
</reference>
<dbReference type="Gene3D" id="2.40.50.140">
    <property type="entry name" value="Nucleic acid-binding proteins"/>
    <property type="match status" value="2"/>
</dbReference>
<evidence type="ECO:0000313" key="3">
    <source>
        <dbReference type="Proteomes" id="UP001152523"/>
    </source>
</evidence>
<feature type="domain" description="Replication protein A 70 kDa DNA-binding subunit B/D first OB fold" evidence="1">
    <location>
        <begin position="7"/>
        <end position="113"/>
    </location>
</feature>
<dbReference type="CDD" id="cd04480">
    <property type="entry name" value="RPA1_DBD_A_like"/>
    <property type="match status" value="1"/>
</dbReference>
<sequence length="263" mass="29902">MASSTNFDSIAQISAVRDDWNLRVSLVKLWFVPETHSRRPNNHRSMELLFMDETGCKIQASVRKALIYRFQKSLEEGSVYSVRSFTLTSNTGDFRVAPHKYKINFQMETKVVKAEGQIAPKMYSFVPLTSVCGGEIEMEVLVDVIGVLKHYGVEKETEKDGTKSRRNYIILQADGCKIDCTLFEPYVDQLNTYLASGKPTNVPVIVQLAKARHYDGKIKLQNAMYCTKVIFDPTCKESRDYMTRCEIIISPSQVVTQLSDQKS</sequence>
<keyword evidence="3" id="KW-1185">Reference proteome</keyword>
<dbReference type="Proteomes" id="UP001152523">
    <property type="component" value="Unassembled WGS sequence"/>
</dbReference>